<dbReference type="AlphaFoldDB" id="A0A1F6D1Q8"/>
<evidence type="ECO:0000256" key="1">
    <source>
        <dbReference type="ARBA" id="ARBA00006611"/>
    </source>
</evidence>
<evidence type="ECO:0000313" key="4">
    <source>
        <dbReference type="Proteomes" id="UP000177659"/>
    </source>
</evidence>
<protein>
    <submittedName>
        <fullName evidence="3">Type IV pili twitching motility protein PilT</fullName>
    </submittedName>
</protein>
<dbReference type="EMBL" id="MFLC01000004">
    <property type="protein sequence ID" value="OGG55369.1"/>
    <property type="molecule type" value="Genomic_DNA"/>
</dbReference>
<evidence type="ECO:0000259" key="2">
    <source>
        <dbReference type="Pfam" id="PF00437"/>
    </source>
</evidence>
<proteinExistence type="inferred from homology"/>
<dbReference type="InterPro" id="IPR050921">
    <property type="entry name" value="T4SS_GSP_E_ATPase"/>
</dbReference>
<dbReference type="CDD" id="cd01131">
    <property type="entry name" value="PilT"/>
    <property type="match status" value="1"/>
</dbReference>
<dbReference type="Proteomes" id="UP000177659">
    <property type="component" value="Unassembled WGS sequence"/>
</dbReference>
<dbReference type="Pfam" id="PF00437">
    <property type="entry name" value="T2SSE"/>
    <property type="match status" value="1"/>
</dbReference>
<dbReference type="InterPro" id="IPR006321">
    <property type="entry name" value="PilT/PilU"/>
</dbReference>
<dbReference type="InterPro" id="IPR027417">
    <property type="entry name" value="P-loop_NTPase"/>
</dbReference>
<name>A0A1F6D1Q8_9BACT</name>
<dbReference type="PANTHER" id="PTHR30486">
    <property type="entry name" value="TWITCHING MOTILITY PROTEIN PILT"/>
    <property type="match status" value="1"/>
</dbReference>
<accession>A0A1F6D1Q8</accession>
<comment type="similarity">
    <text evidence="1">Belongs to the GSP E family.</text>
</comment>
<gene>
    <name evidence="3" type="ORF">A3D62_02350</name>
</gene>
<dbReference type="GO" id="GO:0016887">
    <property type="term" value="F:ATP hydrolysis activity"/>
    <property type="evidence" value="ECO:0007669"/>
    <property type="project" value="InterPro"/>
</dbReference>
<dbReference type="NCBIfam" id="TIGR01420">
    <property type="entry name" value="pilT_fam"/>
    <property type="match status" value="1"/>
</dbReference>
<dbReference type="Gene3D" id="3.40.50.300">
    <property type="entry name" value="P-loop containing nucleotide triphosphate hydrolases"/>
    <property type="match status" value="1"/>
</dbReference>
<dbReference type="SUPFAM" id="SSF52540">
    <property type="entry name" value="P-loop containing nucleoside triphosphate hydrolases"/>
    <property type="match status" value="1"/>
</dbReference>
<reference evidence="3 4" key="1">
    <citation type="journal article" date="2016" name="Nat. Commun.">
        <title>Thousands of microbial genomes shed light on interconnected biogeochemical processes in an aquifer system.</title>
        <authorList>
            <person name="Anantharaman K."/>
            <person name="Brown C.T."/>
            <person name="Hug L.A."/>
            <person name="Sharon I."/>
            <person name="Castelle C.J."/>
            <person name="Probst A.J."/>
            <person name="Thomas B.C."/>
            <person name="Singh A."/>
            <person name="Wilkins M.J."/>
            <person name="Karaoz U."/>
            <person name="Brodie E.L."/>
            <person name="Williams K.H."/>
            <person name="Hubbard S.S."/>
            <person name="Banfield J.F."/>
        </authorList>
    </citation>
    <scope>NUCLEOTIDE SEQUENCE [LARGE SCALE GENOMIC DNA]</scope>
</reference>
<dbReference type="InterPro" id="IPR001482">
    <property type="entry name" value="T2SS/T4SS_dom"/>
</dbReference>
<evidence type="ECO:0000313" key="3">
    <source>
        <dbReference type="EMBL" id="OGG55369.1"/>
    </source>
</evidence>
<comment type="caution">
    <text evidence="3">The sequence shown here is derived from an EMBL/GenBank/DDBJ whole genome shotgun (WGS) entry which is preliminary data.</text>
</comment>
<organism evidence="3 4">
    <name type="scientific">Candidatus Kaiserbacteria bacterium RIFCSPHIGHO2_02_FULL_49_11</name>
    <dbReference type="NCBI Taxonomy" id="1798489"/>
    <lineage>
        <taxon>Bacteria</taxon>
        <taxon>Candidatus Kaiseribacteriota</taxon>
    </lineage>
</organism>
<feature type="domain" description="Bacterial type II secretion system protein E" evidence="2">
    <location>
        <begin position="96"/>
        <end position="277"/>
    </location>
</feature>
<dbReference type="Gene3D" id="3.30.450.90">
    <property type="match status" value="1"/>
</dbReference>
<sequence length="353" mass="39213">MEYKSELKNLLDTVIHEGGSDLHLSAGNHPTIRVSGSLTPLVKKQPLTPEDTLGLAAELMSPEKKEEFLHTQEVDFSYEYGEQGRFRGNGFFQRGAASIALRLIPKAIRTLEELNLPPILGDFTKKEQGFFLVVGPVGQGKSTTLATLIEMVNAERAEHIVTIEDPIEYVFEQKKSLVDQREVRIDTKDFATALQSVFRQDVDVIMIGEMRGAETMAAAVTAAETGHLVFSTLHTNNAAQTIDRIIDTFPSGQQDQIRIQLSASLTGIFSQRLVPRISGDLIPAYELLINNSAVANLIREKRTHEINTVIETGLEEGMIDMNRSLADLVRRGEVSVENAYMRSLNPKILEKLL</sequence>
<dbReference type="GO" id="GO:0005524">
    <property type="term" value="F:ATP binding"/>
    <property type="evidence" value="ECO:0007669"/>
    <property type="project" value="InterPro"/>
</dbReference>